<evidence type="ECO:0000256" key="1">
    <source>
        <dbReference type="SAM" id="SignalP"/>
    </source>
</evidence>
<feature type="signal peptide" evidence="1">
    <location>
        <begin position="1"/>
        <end position="19"/>
    </location>
</feature>
<protein>
    <recommendedName>
        <fullName evidence="2">EF-hand domain-containing protein</fullName>
    </recommendedName>
</protein>
<comment type="caution">
    <text evidence="3">The sequence shown here is derived from an EMBL/GenBank/DDBJ whole genome shotgun (WGS) entry which is preliminary data.</text>
</comment>
<dbReference type="RefSeq" id="WP_007616536.1">
    <property type="nucleotide sequence ID" value="NZ_BAEO01000008.1"/>
</dbReference>
<dbReference type="Gene3D" id="1.10.238.10">
    <property type="entry name" value="EF-hand"/>
    <property type="match status" value="1"/>
</dbReference>
<sequence>MKKLLLASIITFASLNVIAASEEMTVHPLDIDKDGLISIDEAKVDSTLSALFADLDVNQDGFLSHLELEVKNEDETN</sequence>
<feature type="chain" id="PRO_5003897467" description="EF-hand domain-containing protein" evidence="1">
    <location>
        <begin position="20"/>
        <end position="77"/>
    </location>
</feature>
<organism evidence="3 4">
    <name type="scientific">Paraglaciecola arctica BSs20135</name>
    <dbReference type="NCBI Taxonomy" id="493475"/>
    <lineage>
        <taxon>Bacteria</taxon>
        <taxon>Pseudomonadati</taxon>
        <taxon>Pseudomonadota</taxon>
        <taxon>Gammaproteobacteria</taxon>
        <taxon>Alteromonadales</taxon>
        <taxon>Alteromonadaceae</taxon>
        <taxon>Paraglaciecola</taxon>
    </lineage>
</organism>
<dbReference type="Proteomes" id="UP000006327">
    <property type="component" value="Unassembled WGS sequence"/>
</dbReference>
<dbReference type="SUPFAM" id="SSF47473">
    <property type="entry name" value="EF-hand"/>
    <property type="match status" value="1"/>
</dbReference>
<evidence type="ECO:0000259" key="2">
    <source>
        <dbReference type="Pfam" id="PF13202"/>
    </source>
</evidence>
<proteinExistence type="predicted"/>
<evidence type="ECO:0000313" key="4">
    <source>
        <dbReference type="Proteomes" id="UP000006327"/>
    </source>
</evidence>
<dbReference type="OrthoDB" id="6388006at2"/>
<dbReference type="PROSITE" id="PS00018">
    <property type="entry name" value="EF_HAND_1"/>
    <property type="match status" value="1"/>
</dbReference>
<feature type="domain" description="EF-hand" evidence="2">
    <location>
        <begin position="50"/>
        <end position="69"/>
    </location>
</feature>
<evidence type="ECO:0000313" key="3">
    <source>
        <dbReference type="EMBL" id="GAC17597.1"/>
    </source>
</evidence>
<keyword evidence="4" id="KW-1185">Reference proteome</keyword>
<gene>
    <name evidence="3" type="ORF">GARC_0616</name>
</gene>
<accession>K6YHE6</accession>
<dbReference type="GO" id="GO:0005509">
    <property type="term" value="F:calcium ion binding"/>
    <property type="evidence" value="ECO:0007669"/>
    <property type="project" value="InterPro"/>
</dbReference>
<dbReference type="STRING" id="493475.GARC_0616"/>
<dbReference type="AlphaFoldDB" id="K6YHE6"/>
<dbReference type="InterPro" id="IPR011992">
    <property type="entry name" value="EF-hand-dom_pair"/>
</dbReference>
<dbReference type="InterPro" id="IPR002048">
    <property type="entry name" value="EF_hand_dom"/>
</dbReference>
<dbReference type="EMBL" id="BAEO01000008">
    <property type="protein sequence ID" value="GAC17597.1"/>
    <property type="molecule type" value="Genomic_DNA"/>
</dbReference>
<dbReference type="InterPro" id="IPR018247">
    <property type="entry name" value="EF_Hand_1_Ca_BS"/>
</dbReference>
<reference evidence="3 4" key="1">
    <citation type="journal article" date="2017" name="Antonie Van Leeuwenhoek">
        <title>Rhizobium rhizosphaerae sp. nov., a novel species isolated from rice rhizosphere.</title>
        <authorList>
            <person name="Zhao J.J."/>
            <person name="Zhang J."/>
            <person name="Zhang R.J."/>
            <person name="Zhang C.W."/>
            <person name="Yin H.Q."/>
            <person name="Zhang X.X."/>
        </authorList>
    </citation>
    <scope>NUCLEOTIDE SEQUENCE [LARGE SCALE GENOMIC DNA]</scope>
    <source>
        <strain evidence="3 4">BSs20135</strain>
    </source>
</reference>
<name>K6YHE6_9ALTE</name>
<dbReference type="Pfam" id="PF13202">
    <property type="entry name" value="EF-hand_5"/>
    <property type="match status" value="1"/>
</dbReference>
<keyword evidence="1" id="KW-0732">Signal</keyword>